<comment type="caution">
    <text evidence="8">The sequence shown here is derived from an EMBL/GenBank/DDBJ whole genome shotgun (WGS) entry which is preliminary data.</text>
</comment>
<dbReference type="GO" id="GO:0005819">
    <property type="term" value="C:spindle"/>
    <property type="evidence" value="ECO:0007669"/>
    <property type="project" value="UniProtKB-ARBA"/>
</dbReference>
<dbReference type="AlphaFoldDB" id="A0A2P6VC76"/>
<protein>
    <submittedName>
        <fullName evidence="9">CLIP-associated-like isoform A</fullName>
    </submittedName>
    <submittedName>
        <fullName evidence="8">CLIP-associated-like isoform B</fullName>
    </submittedName>
</protein>
<dbReference type="STRING" id="554055.A0A2P6VC76"/>
<keyword evidence="10" id="KW-1185">Reference proteome</keyword>
<feature type="region of interest" description="Disordered" evidence="6">
    <location>
        <begin position="325"/>
        <end position="373"/>
    </location>
</feature>
<dbReference type="Proteomes" id="UP000239649">
    <property type="component" value="Unassembled WGS sequence"/>
</dbReference>
<evidence type="ECO:0000313" key="8">
    <source>
        <dbReference type="EMBL" id="PSC71695.1"/>
    </source>
</evidence>
<keyword evidence="2" id="KW-0963">Cytoplasm</keyword>
<reference evidence="8" key="2">
    <citation type="submission" date="2018-02" db="EMBL/GenBank/DDBJ databases">
        <authorList>
            <person name="Cohen D.B."/>
            <person name="Kent A.D."/>
        </authorList>
    </citation>
    <scope>NUCLEOTIDE SEQUENCE</scope>
    <source>
        <strain evidence="8">SAG 241.80</strain>
    </source>
</reference>
<dbReference type="InterPro" id="IPR021133">
    <property type="entry name" value="HEAT_type_2"/>
</dbReference>
<feature type="domain" description="TOG" evidence="7">
    <location>
        <begin position="32"/>
        <end position="262"/>
    </location>
</feature>
<dbReference type="InterPro" id="IPR016024">
    <property type="entry name" value="ARM-type_fold"/>
</dbReference>
<evidence type="ECO:0000256" key="4">
    <source>
        <dbReference type="ARBA" id="ARBA00023212"/>
    </source>
</evidence>
<dbReference type="GO" id="GO:0000278">
    <property type="term" value="P:mitotic cell cycle"/>
    <property type="evidence" value="ECO:0007669"/>
    <property type="project" value="UniProtKB-ARBA"/>
</dbReference>
<evidence type="ECO:0000256" key="3">
    <source>
        <dbReference type="ARBA" id="ARBA00022737"/>
    </source>
</evidence>
<evidence type="ECO:0000256" key="1">
    <source>
        <dbReference type="ARBA" id="ARBA00004245"/>
    </source>
</evidence>
<feature type="compositionally biased region" description="Polar residues" evidence="6">
    <location>
        <begin position="267"/>
        <end position="283"/>
    </location>
</feature>
<dbReference type="SUPFAM" id="SSF48371">
    <property type="entry name" value="ARM repeat"/>
    <property type="match status" value="1"/>
</dbReference>
<feature type="compositionally biased region" description="Low complexity" evidence="6">
    <location>
        <begin position="325"/>
        <end position="358"/>
    </location>
</feature>
<dbReference type="GO" id="GO:0008017">
    <property type="term" value="F:microtubule binding"/>
    <property type="evidence" value="ECO:0007669"/>
    <property type="project" value="TreeGrafter"/>
</dbReference>
<evidence type="ECO:0000256" key="5">
    <source>
        <dbReference type="PROSITE-ProRule" id="PRU00103"/>
    </source>
</evidence>
<feature type="region of interest" description="Disordered" evidence="6">
    <location>
        <begin position="262"/>
        <end position="309"/>
    </location>
</feature>
<feature type="compositionally biased region" description="Polar residues" evidence="6">
    <location>
        <begin position="806"/>
        <end position="815"/>
    </location>
</feature>
<reference evidence="8 10" key="1">
    <citation type="journal article" date="2018" name="Plant J.">
        <title>Genome sequences of Chlorella sorokiniana UTEX 1602 and Micractinium conductrix SAG 241.80: implications to maltose excretion by a green alga.</title>
        <authorList>
            <person name="Arriola M.B."/>
            <person name="Velmurugan N."/>
            <person name="Zhang Y."/>
            <person name="Plunkett M.H."/>
            <person name="Hondzo H."/>
            <person name="Barney B.M."/>
        </authorList>
    </citation>
    <scope>NUCLEOTIDE SEQUENCE [LARGE SCALE GENOMIC DNA]</scope>
    <source>
        <strain evidence="8 10">SAG 241.80</strain>
    </source>
</reference>
<dbReference type="GO" id="GO:0000226">
    <property type="term" value="P:microtubule cytoskeleton organization"/>
    <property type="evidence" value="ECO:0007669"/>
    <property type="project" value="UniProtKB-ARBA"/>
</dbReference>
<feature type="compositionally biased region" description="Low complexity" evidence="6">
    <location>
        <begin position="899"/>
        <end position="909"/>
    </location>
</feature>
<dbReference type="OrthoDB" id="46159at2759"/>
<feature type="repeat" description="HEAT" evidence="5">
    <location>
        <begin position="723"/>
        <end position="760"/>
    </location>
</feature>
<feature type="domain" description="TOG" evidence="7">
    <location>
        <begin position="972"/>
        <end position="1214"/>
    </location>
</feature>
<feature type="compositionally biased region" description="Polar residues" evidence="6">
    <location>
        <begin position="822"/>
        <end position="831"/>
    </location>
</feature>
<keyword evidence="4" id="KW-0206">Cytoskeleton</keyword>
<comment type="subcellular location">
    <subcellularLocation>
        <location evidence="1">Cytoplasm</location>
        <location evidence="1">Cytoskeleton</location>
    </subcellularLocation>
</comment>
<evidence type="ECO:0000313" key="9">
    <source>
        <dbReference type="EMBL" id="PSC71696.1"/>
    </source>
</evidence>
<dbReference type="PROSITE" id="PS50077">
    <property type="entry name" value="HEAT_REPEAT"/>
    <property type="match status" value="1"/>
</dbReference>
<dbReference type="Gene3D" id="1.25.10.10">
    <property type="entry name" value="Leucine-rich Repeat Variant"/>
    <property type="match status" value="3"/>
</dbReference>
<dbReference type="InterPro" id="IPR011989">
    <property type="entry name" value="ARM-like"/>
</dbReference>
<dbReference type="SMART" id="SM01349">
    <property type="entry name" value="TOG"/>
    <property type="match status" value="3"/>
</dbReference>
<dbReference type="PANTHER" id="PTHR21567">
    <property type="entry name" value="CLASP"/>
    <property type="match status" value="1"/>
</dbReference>
<evidence type="ECO:0000313" key="10">
    <source>
        <dbReference type="Proteomes" id="UP000239649"/>
    </source>
</evidence>
<dbReference type="InterPro" id="IPR024395">
    <property type="entry name" value="CLASP_N_dom"/>
</dbReference>
<gene>
    <name evidence="8" type="ORF">C2E20_4966</name>
</gene>
<dbReference type="GO" id="GO:0005881">
    <property type="term" value="C:cytoplasmic microtubule"/>
    <property type="evidence" value="ECO:0007669"/>
    <property type="project" value="TreeGrafter"/>
</dbReference>
<dbReference type="GO" id="GO:0031110">
    <property type="term" value="P:regulation of microtubule polymerization or depolymerization"/>
    <property type="evidence" value="ECO:0007669"/>
    <property type="project" value="UniProtKB-ARBA"/>
</dbReference>
<proteinExistence type="predicted"/>
<accession>A0A2P6VC76</accession>
<evidence type="ECO:0000256" key="6">
    <source>
        <dbReference type="SAM" id="MobiDB-lite"/>
    </source>
</evidence>
<dbReference type="InterPro" id="IPR034085">
    <property type="entry name" value="TOG"/>
</dbReference>
<feature type="region of interest" description="Disordered" evidence="6">
    <location>
        <begin position="782"/>
        <end position="909"/>
    </location>
</feature>
<name>A0A2P6VC76_9CHLO</name>
<dbReference type="Pfam" id="PF12348">
    <property type="entry name" value="CLASP_N"/>
    <property type="match status" value="1"/>
</dbReference>
<sequence length="1216" mass="123310">MAGRQRRAGFGDAAGVGALPEAAPFVVGSQAELRAELERVAAQLSPSTEWTLRVDALLRLEGLVKGGAAELPAFADLVSMLLRDALATQLQERRSAVSRQACHAVGMLAAACGHAFEPLAMHLLPLLFKTLAMGINVVSDCAESCAHEILAHCHSARLLPRLLAVVSGDRNGRLRQSAAEWLLAALQWWEPSEMERQLEPIERAVLAAAGDAQAETRATGRALFAAFSRAWPAAGAATLGRLANRDRQLADKLARAVAEGAGLDGTHASQPATRRNSLGNSGAATPRGLSRSSSLSSAPAGAATNGGPVRLAPVVPKLALSGVSRAAGSARGSPSHPASARAPPAPAQAPAWQPATARENQPSNRAAAGPAAVMATPRSMFPKTLARREAATATDGEAEAEAARPAAARERLAPRRSIGGAALRMSVAAFGREMGMLGALGEASEEPAGSQRTAHMLPRGVARAPLPSLPLAQLAAEPLPQQVQPQAAHLDPAAARPLTARRMGALERQVSGFPEDSTASSLSAGWEDGSAPPASLAPLLASLAKGGGGDWADRVAALQAVQGALQQAGSSQLLAADVASNADRLLAVLLENAGDAHFRVSAAALGALGAGLAGPCSRLFEPQLDRVMTSLFVRVVDPKEQIRQLAGAALAAALANQSADATVGATARALQASRAPKIKCAVMEWFAAAAAAPGGPSPAGGEAPSELAAPLLLQLTGSALPGLLRSLLQLATDRNPDIRKAAAEAVAAVYHGGDPQAVQAAVHALPPADVLAVQRSIVPAINQRGGSAGGDAAPPPSRAGGRVGSAGTQPAGSRRQSGEGLGQQQQCSNGSAAAGSRQDSHTSSPAASKQQTVAAVVAPPPAAPAQQQQQQQLTPEPPSPFIWRGPSATPPPDGLADLSEQALQPPEAAAEPLAAAFASGSAPAPLAQQQAAALPSAAAAPAAAAVVAQPRPAQQQQQQAALPCVPSAAAADLAPFDDVMAGQLARLLAQLEQGPSSDALQGLSRLAHVLPAAAWSPCFDQVAVSLCAALDSGSAVVREAGLMLARDLSAATQPSLFLPALSALLPRMLGCAAEHEAREVALAAHEALDTLLSRAPPQSCLGLLAPRLPPAGVPPSAAPQEGAALHAAIRGLRRVAARMQPAGLAAHLQPQLVPGLCAAFASPFADVRKATVDCLVAIWQVVGDVLRPHLEPLSASQLKLLTIYRDKARAAGAGAA</sequence>
<evidence type="ECO:0000256" key="2">
    <source>
        <dbReference type="ARBA" id="ARBA00022490"/>
    </source>
</evidence>
<keyword evidence="3" id="KW-0677">Repeat</keyword>
<organism evidence="8 10">
    <name type="scientific">Micractinium conductrix</name>
    <dbReference type="NCBI Taxonomy" id="554055"/>
    <lineage>
        <taxon>Eukaryota</taxon>
        <taxon>Viridiplantae</taxon>
        <taxon>Chlorophyta</taxon>
        <taxon>core chlorophytes</taxon>
        <taxon>Trebouxiophyceae</taxon>
        <taxon>Chlorellales</taxon>
        <taxon>Chlorellaceae</taxon>
        <taxon>Chlorella clade</taxon>
        <taxon>Micractinium</taxon>
    </lineage>
</organism>
<dbReference type="PANTHER" id="PTHR21567:SF9">
    <property type="entry name" value="CLIP-ASSOCIATING PROTEIN"/>
    <property type="match status" value="1"/>
</dbReference>
<feature type="compositionally biased region" description="Low complexity" evidence="6">
    <location>
        <begin position="286"/>
        <end position="303"/>
    </location>
</feature>
<dbReference type="EMBL" id="LHPF02000013">
    <property type="protein sequence ID" value="PSC71696.1"/>
    <property type="molecule type" value="Genomic_DNA"/>
</dbReference>
<dbReference type="EMBL" id="LHPF02000013">
    <property type="protein sequence ID" value="PSC71695.1"/>
    <property type="molecule type" value="Genomic_DNA"/>
</dbReference>
<dbReference type="GO" id="GO:1902903">
    <property type="term" value="P:regulation of supramolecular fiber organization"/>
    <property type="evidence" value="ECO:0007669"/>
    <property type="project" value="UniProtKB-ARBA"/>
</dbReference>
<feature type="domain" description="TOG" evidence="7">
    <location>
        <begin position="527"/>
        <end position="786"/>
    </location>
</feature>
<evidence type="ECO:0000259" key="7">
    <source>
        <dbReference type="SMART" id="SM01349"/>
    </source>
</evidence>
<feature type="region of interest" description="Disordered" evidence="6">
    <location>
        <begin position="386"/>
        <end position="411"/>
    </location>
</feature>